<dbReference type="AlphaFoldDB" id="A0A2N8L290"/>
<proteinExistence type="predicted"/>
<dbReference type="PANTHER" id="PTHR43405:SF1">
    <property type="entry name" value="GLYCOSYL HYDROLASE DIGH"/>
    <property type="match status" value="1"/>
</dbReference>
<dbReference type="Pfam" id="PF02638">
    <property type="entry name" value="GHL10"/>
    <property type="match status" value="1"/>
</dbReference>
<dbReference type="InterPro" id="IPR052177">
    <property type="entry name" value="Divisome_Glycosyl_Hydrolase"/>
</dbReference>
<dbReference type="OrthoDB" id="9773203at2"/>
<dbReference type="InterPro" id="IPR003790">
    <property type="entry name" value="GHL10"/>
</dbReference>
<dbReference type="EMBL" id="POSP01000003">
    <property type="protein sequence ID" value="PND39824.1"/>
    <property type="molecule type" value="Genomic_DNA"/>
</dbReference>
<keyword evidence="1" id="KW-0732">Signal</keyword>
<gene>
    <name evidence="3" type="ORF">C1O66_17885</name>
</gene>
<protein>
    <recommendedName>
        <fullName evidence="2">Glycosyl hydrolase-like 10 domain-containing protein</fullName>
    </recommendedName>
</protein>
<organism evidence="3 4">
    <name type="scientific">Kinneretia aquatilis</name>
    <dbReference type="NCBI Taxonomy" id="2070761"/>
    <lineage>
        <taxon>Bacteria</taxon>
        <taxon>Pseudomonadati</taxon>
        <taxon>Pseudomonadota</taxon>
        <taxon>Betaproteobacteria</taxon>
        <taxon>Burkholderiales</taxon>
        <taxon>Sphaerotilaceae</taxon>
        <taxon>Roseateles</taxon>
    </lineage>
</organism>
<accession>A0A2N8L290</accession>
<comment type="caution">
    <text evidence="3">The sequence shown here is derived from an EMBL/GenBank/DDBJ whole genome shotgun (WGS) entry which is preliminary data.</text>
</comment>
<dbReference type="SUPFAM" id="SSF51445">
    <property type="entry name" value="(Trans)glycosidases"/>
    <property type="match status" value="1"/>
</dbReference>
<keyword evidence="4" id="KW-1185">Reference proteome</keyword>
<dbReference type="Gene3D" id="3.20.20.80">
    <property type="entry name" value="Glycosidases"/>
    <property type="match status" value="1"/>
</dbReference>
<dbReference type="InterPro" id="IPR017853">
    <property type="entry name" value="GH"/>
</dbReference>
<dbReference type="Proteomes" id="UP000235916">
    <property type="component" value="Unassembled WGS sequence"/>
</dbReference>
<evidence type="ECO:0000313" key="4">
    <source>
        <dbReference type="Proteomes" id="UP000235916"/>
    </source>
</evidence>
<sequence length="528" mass="58698">MACGLSPVIGTGLGLAGCAEAPLRLPPLPGELRLEPAPELLAQAPLPLREFRAVWVATVANIDWPSRKGLSSAQQQAEAIALLDLAVQLQLNAVILQVRPSADALFDSPLEPWSEYLSGSQGQAPEPFYDPLAFWIDQAHQRGLELHAWLNPFRARQSQASSAAAAQHLSRSQPQWVRRYGDQLWIDPGEPAAADHTLAVVEDLLRRYEIDGLHLDDYFYPYPVNDTAGRELDFPDEPSWTRYREAGGTLNRADWRRQNVDQLVQRLQQAVRRVRPEARFGISPFGIGKPALRPEGIAGFSQYDKLYADVERWLAEGWVDYLVPQLYWPIAQKAQAFGPLLDYWHGQNPLGRHIWPGLFSSKVTDKADSWPVDELLQQIALLRERRPGSGHAHFSMVALAQNRRGLADALRQQAYSQPALVPATPWLAGAAAPDVPALDWRCHREVQNNGEAQLILRLRPGTRHAGSWRYWVQIRHAREGWRSRLMGSQADGSAELRLPAAGVEGLVLRAVGGLGQLGPAQALRVPAD</sequence>
<dbReference type="PANTHER" id="PTHR43405">
    <property type="entry name" value="GLYCOSYL HYDROLASE DIGH"/>
    <property type="match status" value="1"/>
</dbReference>
<feature type="domain" description="Glycosyl hydrolase-like 10" evidence="2">
    <location>
        <begin position="50"/>
        <end position="364"/>
    </location>
</feature>
<evidence type="ECO:0000259" key="2">
    <source>
        <dbReference type="Pfam" id="PF02638"/>
    </source>
</evidence>
<evidence type="ECO:0000313" key="3">
    <source>
        <dbReference type="EMBL" id="PND39824.1"/>
    </source>
</evidence>
<reference evidence="3 4" key="1">
    <citation type="submission" date="2018-01" db="EMBL/GenBank/DDBJ databases">
        <title>Draft genome sequence of Paucibacter aquatile CR182 isolated from freshwater of the Nakdong River.</title>
        <authorList>
            <person name="Choi A."/>
            <person name="Chung E.J."/>
        </authorList>
    </citation>
    <scope>NUCLEOTIDE SEQUENCE [LARGE SCALE GENOMIC DNA]</scope>
    <source>
        <strain evidence="3 4">CR182</strain>
    </source>
</reference>
<evidence type="ECO:0000256" key="1">
    <source>
        <dbReference type="ARBA" id="ARBA00022729"/>
    </source>
</evidence>
<name>A0A2N8L290_9BURK</name>